<name>A0A1G9JSM3_9ACTN</name>
<organism evidence="2 3">
    <name type="scientific">Tessaracoccus oleiagri</name>
    <dbReference type="NCBI Taxonomy" id="686624"/>
    <lineage>
        <taxon>Bacteria</taxon>
        <taxon>Bacillati</taxon>
        <taxon>Actinomycetota</taxon>
        <taxon>Actinomycetes</taxon>
        <taxon>Propionibacteriales</taxon>
        <taxon>Propionibacteriaceae</taxon>
        <taxon>Tessaracoccus</taxon>
    </lineage>
</organism>
<dbReference type="RefSeq" id="WP_093250394.1">
    <property type="nucleotide sequence ID" value="NZ_FNGP01000002.1"/>
</dbReference>
<protein>
    <submittedName>
        <fullName evidence="2">Uncharacterized protein</fullName>
    </submittedName>
</protein>
<keyword evidence="1" id="KW-0812">Transmembrane</keyword>
<proteinExistence type="predicted"/>
<keyword evidence="3" id="KW-1185">Reference proteome</keyword>
<feature type="transmembrane region" description="Helical" evidence="1">
    <location>
        <begin position="12"/>
        <end position="37"/>
    </location>
</feature>
<keyword evidence="1" id="KW-0472">Membrane</keyword>
<evidence type="ECO:0000313" key="2">
    <source>
        <dbReference type="EMBL" id="SDL40225.1"/>
    </source>
</evidence>
<keyword evidence="1" id="KW-1133">Transmembrane helix</keyword>
<accession>A0A1G9JSM3</accession>
<dbReference type="EMBL" id="FNGP01000002">
    <property type="protein sequence ID" value="SDL40225.1"/>
    <property type="molecule type" value="Genomic_DNA"/>
</dbReference>
<dbReference type="STRING" id="686624.SAMN04488242_1431"/>
<feature type="transmembrane region" description="Helical" evidence="1">
    <location>
        <begin position="43"/>
        <end position="62"/>
    </location>
</feature>
<sequence>MPGSEPARSARIWRVLALVAGAYLVLFGGFVVFAGQADDSPGLGGLGLITVAIGAGILYRTLRR</sequence>
<evidence type="ECO:0000313" key="3">
    <source>
        <dbReference type="Proteomes" id="UP000199475"/>
    </source>
</evidence>
<evidence type="ECO:0000256" key="1">
    <source>
        <dbReference type="SAM" id="Phobius"/>
    </source>
</evidence>
<dbReference type="Proteomes" id="UP000199475">
    <property type="component" value="Unassembled WGS sequence"/>
</dbReference>
<dbReference type="AlphaFoldDB" id="A0A1G9JSM3"/>
<reference evidence="2 3" key="1">
    <citation type="submission" date="2016-10" db="EMBL/GenBank/DDBJ databases">
        <authorList>
            <person name="de Groot N.N."/>
        </authorList>
    </citation>
    <scope>NUCLEOTIDE SEQUENCE [LARGE SCALE GENOMIC DNA]</scope>
    <source>
        <strain evidence="2 3">CGMCC 1.9159</strain>
    </source>
</reference>
<gene>
    <name evidence="2" type="ORF">SAMN04488242_1431</name>
</gene>